<evidence type="ECO:0008006" key="5">
    <source>
        <dbReference type="Google" id="ProtNLM"/>
    </source>
</evidence>
<proteinExistence type="predicted"/>
<feature type="transmembrane region" description="Helical" evidence="2">
    <location>
        <begin position="303"/>
        <end position="321"/>
    </location>
</feature>
<evidence type="ECO:0000313" key="3">
    <source>
        <dbReference type="EMBL" id="QEH34174.1"/>
    </source>
</evidence>
<feature type="transmembrane region" description="Helical" evidence="2">
    <location>
        <begin position="206"/>
        <end position="227"/>
    </location>
</feature>
<gene>
    <name evidence="3" type="ORF">OJF2_27090</name>
</gene>
<dbReference type="KEGG" id="agv:OJF2_27090"/>
<protein>
    <recommendedName>
        <fullName evidence="5">Glycosyltransferase RgtA/B/C/D-like domain-containing protein</fullName>
    </recommendedName>
</protein>
<feature type="compositionally biased region" description="Pro residues" evidence="1">
    <location>
        <begin position="543"/>
        <end position="562"/>
    </location>
</feature>
<keyword evidence="2" id="KW-0812">Transmembrane</keyword>
<evidence type="ECO:0000313" key="4">
    <source>
        <dbReference type="Proteomes" id="UP000324233"/>
    </source>
</evidence>
<name>A0A5B9W1R6_9BACT</name>
<feature type="transmembrane region" description="Helical" evidence="2">
    <location>
        <begin position="144"/>
        <end position="168"/>
    </location>
</feature>
<dbReference type="OrthoDB" id="9819286at2"/>
<reference evidence="3 4" key="1">
    <citation type="submission" date="2019-08" db="EMBL/GenBank/DDBJ databases">
        <title>Deep-cultivation of Planctomycetes and their phenomic and genomic characterization uncovers novel biology.</title>
        <authorList>
            <person name="Wiegand S."/>
            <person name="Jogler M."/>
            <person name="Boedeker C."/>
            <person name="Pinto D."/>
            <person name="Vollmers J."/>
            <person name="Rivas-Marin E."/>
            <person name="Kohn T."/>
            <person name="Peeters S.H."/>
            <person name="Heuer A."/>
            <person name="Rast P."/>
            <person name="Oberbeckmann S."/>
            <person name="Bunk B."/>
            <person name="Jeske O."/>
            <person name="Meyerdierks A."/>
            <person name="Storesund J.E."/>
            <person name="Kallscheuer N."/>
            <person name="Luecker S."/>
            <person name="Lage O.M."/>
            <person name="Pohl T."/>
            <person name="Merkel B.J."/>
            <person name="Hornburger P."/>
            <person name="Mueller R.-W."/>
            <person name="Bruemmer F."/>
            <person name="Labrenz M."/>
            <person name="Spormann A.M."/>
            <person name="Op den Camp H."/>
            <person name="Overmann J."/>
            <person name="Amann R."/>
            <person name="Jetten M.S.M."/>
            <person name="Mascher T."/>
            <person name="Medema M.H."/>
            <person name="Devos D.P."/>
            <person name="Kaster A.-K."/>
            <person name="Ovreas L."/>
            <person name="Rohde M."/>
            <person name="Galperin M.Y."/>
            <person name="Jogler C."/>
        </authorList>
    </citation>
    <scope>NUCLEOTIDE SEQUENCE [LARGE SCALE GENOMIC DNA]</scope>
    <source>
        <strain evidence="3 4">OJF2</strain>
    </source>
</reference>
<dbReference type="AlphaFoldDB" id="A0A5B9W1R6"/>
<feature type="transmembrane region" description="Helical" evidence="2">
    <location>
        <begin position="117"/>
        <end position="137"/>
    </location>
</feature>
<keyword evidence="2" id="KW-1133">Transmembrane helix</keyword>
<evidence type="ECO:0000256" key="2">
    <source>
        <dbReference type="SAM" id="Phobius"/>
    </source>
</evidence>
<sequence>MSEPRPKRVAPAGAGWLARPVGRAGRIGLALVILAAPAVLFFAPFKIPGTAHVARDPLSIYRLYSDDFAYVGASRTLARTASNLFVPHNTHVVPAWRVVTWALVAWSGRLANLPETLAEAAFGILLAVMILMGRLVARETGRPAIGLAAMVAVGVTSVMASPACWYSAGQTLWAAFGVLATLWYAQCWRRSAAAATLPAMALSAMFAGWCWTIGHMAGPVAAVYLWLDGRRRCRWAAAVPFGASVLAALISVALGASKVDSSVSFHGRTTKEAVKPLEGLLHTGQAIPENLVLGNLGMKAQTTAAQGLTLTALLVGTWGIGRRRRGGLAAFAPLEVAGLALVFGSYLVEWTVRGYMPFRYLRTVNLGMIVPWYDAVPQVGAVLFAAGWLAGPRGQGDAGLRVPRRPPRLSRLEALSVLGLLGILLTLNQPRVDRLWRNWVPPPLPVEKRMFPIQSMQSMRAHILLLDRAAWQRRFLGRLDLAQEAASRMGIGLASIRQAFGRIDAPELPDVYDAALLLDLPQEGKELDPDQVRRALAPYVQAEPPPRPSWLPPGEAWPPPDMPHWSETDVDAP</sequence>
<feature type="transmembrane region" description="Helical" evidence="2">
    <location>
        <begin position="234"/>
        <end position="256"/>
    </location>
</feature>
<organism evidence="3 4">
    <name type="scientific">Aquisphaera giovannonii</name>
    <dbReference type="NCBI Taxonomy" id="406548"/>
    <lineage>
        <taxon>Bacteria</taxon>
        <taxon>Pseudomonadati</taxon>
        <taxon>Planctomycetota</taxon>
        <taxon>Planctomycetia</taxon>
        <taxon>Isosphaerales</taxon>
        <taxon>Isosphaeraceae</taxon>
        <taxon>Aquisphaera</taxon>
    </lineage>
</organism>
<dbReference type="Proteomes" id="UP000324233">
    <property type="component" value="Chromosome"/>
</dbReference>
<feature type="transmembrane region" description="Helical" evidence="2">
    <location>
        <begin position="328"/>
        <end position="348"/>
    </location>
</feature>
<keyword evidence="2" id="KW-0472">Membrane</keyword>
<dbReference type="RefSeq" id="WP_148594135.1">
    <property type="nucleotide sequence ID" value="NZ_CP042997.1"/>
</dbReference>
<evidence type="ECO:0000256" key="1">
    <source>
        <dbReference type="SAM" id="MobiDB-lite"/>
    </source>
</evidence>
<dbReference type="EMBL" id="CP042997">
    <property type="protein sequence ID" value="QEH34174.1"/>
    <property type="molecule type" value="Genomic_DNA"/>
</dbReference>
<keyword evidence="4" id="KW-1185">Reference proteome</keyword>
<feature type="transmembrane region" description="Helical" evidence="2">
    <location>
        <begin position="27"/>
        <end position="47"/>
    </location>
</feature>
<feature type="region of interest" description="Disordered" evidence="1">
    <location>
        <begin position="536"/>
        <end position="573"/>
    </location>
</feature>
<accession>A0A5B9W1R6</accession>